<reference evidence="8" key="1">
    <citation type="submission" date="2019-08" db="EMBL/GenBank/DDBJ databases">
        <title>Genomic characterization of a novel candidate phylum (ARYD3) from a high temperature, high salinity tertiary oil reservoir in north central Oklahoma, USA.</title>
        <authorList>
            <person name="Youssef N.H."/>
            <person name="Yadav A."/>
            <person name="Elshahed M.S."/>
        </authorList>
    </citation>
    <scope>NUCLEOTIDE SEQUENCE [LARGE SCALE GENOMIC DNA]</scope>
    <source>
        <strain evidence="8">ARYD3</strain>
    </source>
</reference>
<dbReference type="EMBL" id="VSIX01000026">
    <property type="protein sequence ID" value="TYB31881.1"/>
    <property type="molecule type" value="Genomic_DNA"/>
</dbReference>
<keyword evidence="6 8" id="KW-0012">Acyltransferase</keyword>
<name>A0A5D0MK19_9BACT</name>
<evidence type="ECO:0000256" key="5">
    <source>
        <dbReference type="ARBA" id="ARBA00023136"/>
    </source>
</evidence>
<gene>
    <name evidence="8" type="ORF">FXF47_02085</name>
</gene>
<evidence type="ECO:0000313" key="8">
    <source>
        <dbReference type="EMBL" id="TYB31881.1"/>
    </source>
</evidence>
<evidence type="ECO:0000256" key="1">
    <source>
        <dbReference type="ARBA" id="ARBA00004533"/>
    </source>
</evidence>
<dbReference type="AlphaFoldDB" id="A0A5D0MK19"/>
<sequence length="297" mass="35214">MKKIQYIVEFIFLKVFAFLINIFPWKYNRLQAQVFKPLLYIIGNYKRITEENIKESNLNFKKRGYTLKSFMNEVFLQNIQTYIEMIKLMKMNEEKIKKHLQFENKEVLKDLYENHRKDGIVFVLAHIGNWEILGQAVAYDYKLAAIARRQNNPFTEKIISNMRKKSGLKIVYREGAVAFKVLKLLKKGYGVGFLNDQDGGISGVTTEFMGRKCSTPQGPVAIALKTNSIICFTYTLRDKNGDIKAFFEKPFYPEKKFKSREKNIKYNLQKIIDIQERIIHKHPTQWNWLANRWRTER</sequence>
<keyword evidence="4" id="KW-0808">Transferase</keyword>
<proteinExistence type="predicted"/>
<dbReference type="PANTHER" id="PTHR30606:SF10">
    <property type="entry name" value="PHOSPHATIDYLINOSITOL MANNOSIDE ACYLTRANSFERASE"/>
    <property type="match status" value="1"/>
</dbReference>
<feature type="transmembrane region" description="Helical" evidence="7">
    <location>
        <begin position="7"/>
        <end position="27"/>
    </location>
</feature>
<dbReference type="GO" id="GO:0009247">
    <property type="term" value="P:glycolipid biosynthetic process"/>
    <property type="evidence" value="ECO:0007669"/>
    <property type="project" value="UniProtKB-ARBA"/>
</dbReference>
<dbReference type="Proteomes" id="UP000324143">
    <property type="component" value="Unassembled WGS sequence"/>
</dbReference>
<dbReference type="CDD" id="cd07984">
    <property type="entry name" value="LPLAT_LABLAT-like"/>
    <property type="match status" value="1"/>
</dbReference>
<keyword evidence="7" id="KW-0812">Transmembrane</keyword>
<accession>A0A5D0MK19</accession>
<evidence type="ECO:0000256" key="6">
    <source>
        <dbReference type="ARBA" id="ARBA00023315"/>
    </source>
</evidence>
<organism evidence="8 9">
    <name type="scientific">Candidatus Mcinerneyibacterium aminivorans</name>
    <dbReference type="NCBI Taxonomy" id="2703815"/>
    <lineage>
        <taxon>Bacteria</taxon>
        <taxon>Candidatus Macinerneyibacteriota</taxon>
        <taxon>Candidatus Mcinerneyibacteria</taxon>
        <taxon>Candidatus Mcinerneyibacteriales</taxon>
        <taxon>Candidatus Mcinerneyibacteriaceae</taxon>
        <taxon>Candidatus Mcinerneyibacterium</taxon>
    </lineage>
</organism>
<comment type="caution">
    <text evidence="8">The sequence shown here is derived from an EMBL/GenBank/DDBJ whole genome shotgun (WGS) entry which is preliminary data.</text>
</comment>
<evidence type="ECO:0000256" key="4">
    <source>
        <dbReference type="ARBA" id="ARBA00022679"/>
    </source>
</evidence>
<evidence type="ECO:0000256" key="2">
    <source>
        <dbReference type="ARBA" id="ARBA00022475"/>
    </source>
</evidence>
<evidence type="ECO:0000256" key="7">
    <source>
        <dbReference type="SAM" id="Phobius"/>
    </source>
</evidence>
<comment type="subcellular location">
    <subcellularLocation>
        <location evidence="1">Cell inner membrane</location>
    </subcellularLocation>
</comment>
<dbReference type="Pfam" id="PF03279">
    <property type="entry name" value="Lip_A_acyltrans"/>
    <property type="match status" value="1"/>
</dbReference>
<dbReference type="GO" id="GO:0005886">
    <property type="term" value="C:plasma membrane"/>
    <property type="evidence" value="ECO:0007669"/>
    <property type="project" value="UniProtKB-SubCell"/>
</dbReference>
<dbReference type="InterPro" id="IPR004960">
    <property type="entry name" value="LipA_acyltrans"/>
</dbReference>
<evidence type="ECO:0000313" key="9">
    <source>
        <dbReference type="Proteomes" id="UP000324143"/>
    </source>
</evidence>
<keyword evidence="7" id="KW-1133">Transmembrane helix</keyword>
<keyword evidence="3" id="KW-0997">Cell inner membrane</keyword>
<keyword evidence="5 7" id="KW-0472">Membrane</keyword>
<dbReference type="PANTHER" id="PTHR30606">
    <property type="entry name" value="LIPID A BIOSYNTHESIS LAUROYL ACYLTRANSFERASE"/>
    <property type="match status" value="1"/>
</dbReference>
<keyword evidence="9" id="KW-1185">Reference proteome</keyword>
<dbReference type="GO" id="GO:0016746">
    <property type="term" value="F:acyltransferase activity"/>
    <property type="evidence" value="ECO:0007669"/>
    <property type="project" value="UniProtKB-KW"/>
</dbReference>
<evidence type="ECO:0000256" key="3">
    <source>
        <dbReference type="ARBA" id="ARBA00022519"/>
    </source>
</evidence>
<keyword evidence="2" id="KW-1003">Cell membrane</keyword>
<protein>
    <submittedName>
        <fullName evidence="8">Lysophospholipid acyltransferase family protein</fullName>
    </submittedName>
</protein>